<feature type="compositionally biased region" description="Polar residues" evidence="1">
    <location>
        <begin position="110"/>
        <end position="158"/>
    </location>
</feature>
<evidence type="ECO:0000256" key="1">
    <source>
        <dbReference type="SAM" id="MobiDB-lite"/>
    </source>
</evidence>
<feature type="region of interest" description="Disordered" evidence="1">
    <location>
        <begin position="717"/>
        <end position="736"/>
    </location>
</feature>
<proteinExistence type="predicted"/>
<evidence type="ECO:0000313" key="3">
    <source>
        <dbReference type="EMBL" id="CAG9986423.1"/>
    </source>
</evidence>
<dbReference type="AlphaFoldDB" id="A0A9N9UBL3"/>
<protein>
    <recommendedName>
        <fullName evidence="2">F-box domain-containing protein</fullName>
    </recommendedName>
</protein>
<dbReference type="PROSITE" id="PS50181">
    <property type="entry name" value="FBOX"/>
    <property type="match status" value="1"/>
</dbReference>
<dbReference type="InterPro" id="IPR036047">
    <property type="entry name" value="F-box-like_dom_sf"/>
</dbReference>
<dbReference type="SUPFAM" id="SSF81383">
    <property type="entry name" value="F-box domain"/>
    <property type="match status" value="1"/>
</dbReference>
<name>A0A9N9UBL3_9HYPO</name>
<dbReference type="EMBL" id="CABFNO020001404">
    <property type="protein sequence ID" value="CAG9986423.1"/>
    <property type="molecule type" value="Genomic_DNA"/>
</dbReference>
<gene>
    <name evidence="3" type="ORF">CBYS24578_00012700</name>
</gene>
<feature type="domain" description="F-box" evidence="2">
    <location>
        <begin position="181"/>
        <end position="229"/>
    </location>
</feature>
<sequence length="736" mass="83406">MENCDILIQALERFLQEEAEERQPDAPAPDSSAADDRQPSALDLLAAMPVDGRERSALDLLAATASERRSSAPATIANNRQRPPPDSSATTANGRRRSTCSPSAAMPADDTQSSAPGSSAAIANNSQRSAPGSSATTTNDRPRSTSGSPATMPTNGRQRSAPSASDSSAAMSVDDEQPSGPNMLSAMPAELVHQVIPELDPVSLINLSQASHGFRDIIKPSREDFVDRLLALECTEEYGGAETFIHRRVWRPPSEMHMHYSPERYPSADDTKWETQRFACGGCLKLLPHYQFDNRSIQHEPFRKPMFGTPSADIPTTWKPNLRGTDRKHISGLRRAQRKELRLVESELPEGDPVLLQYTAAFKALGLDFKRELNSRLVRGVDEFVVNAHGRPVTTVNPRTVTKMLTEISRRGQKRRNRRCIECLFQKQRDLCKAPPSIGDRTPPMKRSRHVRCGSALRRYFPGYSEIYGRQSPPIPSLRMPSFVRFVRFQEMWKMVMIRCSGCEVWQEMRAFRLSGSLLGCAFEISADSWEGMIEWDAEIMEQESLGESVCNRCFANKHGTDLLKQVLFRWLSYEQSQELARIEALIKVGWISITDALTSSKFNSEPWSNLRRMHSISLKRIAPILRRDYPLNFGSMTLLRSWYQVLFRKGTRDEAEIFADYFSPTRNWEFQWLMNFPLLQSHWFHLTDMIEVVQADKDRLVNWALDPSLGLPLHRKDERSLNNKRNKGPRNPPCL</sequence>
<keyword evidence="4" id="KW-1185">Reference proteome</keyword>
<evidence type="ECO:0000259" key="2">
    <source>
        <dbReference type="PROSITE" id="PS50181"/>
    </source>
</evidence>
<reference evidence="4" key="1">
    <citation type="submission" date="2019-06" db="EMBL/GenBank/DDBJ databases">
        <authorList>
            <person name="Broberg M."/>
        </authorList>
    </citation>
    <scope>NUCLEOTIDE SEQUENCE [LARGE SCALE GENOMIC DNA]</scope>
</reference>
<dbReference type="Proteomes" id="UP000754883">
    <property type="component" value="Unassembled WGS sequence"/>
</dbReference>
<organism evidence="3 4">
    <name type="scientific">Clonostachys byssicola</name>
    <dbReference type="NCBI Taxonomy" id="160290"/>
    <lineage>
        <taxon>Eukaryota</taxon>
        <taxon>Fungi</taxon>
        <taxon>Dikarya</taxon>
        <taxon>Ascomycota</taxon>
        <taxon>Pezizomycotina</taxon>
        <taxon>Sordariomycetes</taxon>
        <taxon>Hypocreomycetidae</taxon>
        <taxon>Hypocreales</taxon>
        <taxon>Bionectriaceae</taxon>
        <taxon>Clonostachys</taxon>
    </lineage>
</organism>
<accession>A0A9N9UBL3</accession>
<feature type="region of interest" description="Disordered" evidence="1">
    <location>
        <begin position="301"/>
        <end position="325"/>
    </location>
</feature>
<feature type="region of interest" description="Disordered" evidence="1">
    <location>
        <begin position="16"/>
        <end position="184"/>
    </location>
</feature>
<dbReference type="InterPro" id="IPR001810">
    <property type="entry name" value="F-box_dom"/>
</dbReference>
<comment type="caution">
    <text evidence="3">The sequence shown here is derived from an EMBL/GenBank/DDBJ whole genome shotgun (WGS) entry which is preliminary data.</text>
</comment>
<feature type="compositionally biased region" description="Polar residues" evidence="1">
    <location>
        <begin position="72"/>
        <end position="93"/>
    </location>
</feature>
<evidence type="ECO:0000313" key="4">
    <source>
        <dbReference type="Proteomes" id="UP000754883"/>
    </source>
</evidence>
<reference evidence="3 4" key="2">
    <citation type="submission" date="2021-10" db="EMBL/GenBank/DDBJ databases">
        <authorList>
            <person name="Piombo E."/>
        </authorList>
    </citation>
    <scope>NUCLEOTIDE SEQUENCE [LARGE SCALE GENOMIC DNA]</scope>
</reference>
<feature type="compositionally biased region" description="Low complexity" evidence="1">
    <location>
        <begin position="160"/>
        <end position="172"/>
    </location>
</feature>
<dbReference type="OrthoDB" id="5141824at2759"/>